<dbReference type="Pfam" id="PF00460">
    <property type="entry name" value="Flg_bb_rod"/>
    <property type="match status" value="1"/>
</dbReference>
<dbReference type="PANTHER" id="PTHR30033:SF1">
    <property type="entry name" value="FLAGELLAR HOOK-ASSOCIATED PROTEIN 1"/>
    <property type="match status" value="1"/>
</dbReference>
<feature type="domain" description="Flagellar basal-body/hook protein C-terminal" evidence="9">
    <location>
        <begin position="443"/>
        <end position="481"/>
    </location>
</feature>
<dbReference type="RefSeq" id="WP_183363481.1">
    <property type="nucleotide sequence ID" value="NZ_BLXZ01000014.1"/>
</dbReference>
<proteinExistence type="inferred from homology"/>
<dbReference type="NCBIfam" id="TIGR02492">
    <property type="entry name" value="flgK_ends"/>
    <property type="match status" value="1"/>
</dbReference>
<dbReference type="InterPro" id="IPR010930">
    <property type="entry name" value="Flg_bb/hook_C_dom"/>
</dbReference>
<dbReference type="InterPro" id="IPR002371">
    <property type="entry name" value="FlgK"/>
</dbReference>
<feature type="domain" description="Flagellar basal body rod protein N-terminal" evidence="8">
    <location>
        <begin position="8"/>
        <end position="36"/>
    </location>
</feature>
<gene>
    <name evidence="7 11" type="primary">flgK</name>
    <name evidence="11" type="ORF">GMLC_44450</name>
</gene>
<dbReference type="GO" id="GO:0005198">
    <property type="term" value="F:structural molecule activity"/>
    <property type="evidence" value="ECO:0007669"/>
    <property type="project" value="UniProtKB-UniRule"/>
</dbReference>
<dbReference type="AlphaFoldDB" id="A0A6V8NE86"/>
<dbReference type="GO" id="GO:0009424">
    <property type="term" value="C:bacterial-type flagellum hook"/>
    <property type="evidence" value="ECO:0007669"/>
    <property type="project" value="UniProtKB-UniRule"/>
</dbReference>
<reference evidence="12" key="1">
    <citation type="submission" date="2020-06" db="EMBL/GenBank/DDBJ databases">
        <title>Draft genomic sequecing of Geomonas sp. Red745.</title>
        <authorList>
            <person name="Itoh H."/>
            <person name="Xu Z.X."/>
            <person name="Ushijima N."/>
            <person name="Masuda Y."/>
            <person name="Shiratori Y."/>
            <person name="Senoo K."/>
        </authorList>
    </citation>
    <scope>NUCLEOTIDE SEQUENCE [LARGE SCALE GENOMIC DNA]</scope>
    <source>
        <strain evidence="12">Red745</strain>
    </source>
</reference>
<keyword evidence="6 7" id="KW-0975">Bacterial flagellum</keyword>
<evidence type="ECO:0000259" key="10">
    <source>
        <dbReference type="Pfam" id="PF22638"/>
    </source>
</evidence>
<dbReference type="GO" id="GO:0005576">
    <property type="term" value="C:extracellular region"/>
    <property type="evidence" value="ECO:0007669"/>
    <property type="project" value="UniProtKB-SubCell"/>
</dbReference>
<evidence type="ECO:0000259" key="9">
    <source>
        <dbReference type="Pfam" id="PF06429"/>
    </source>
</evidence>
<evidence type="ECO:0000256" key="5">
    <source>
        <dbReference type="ARBA" id="ARBA00022525"/>
    </source>
</evidence>
<dbReference type="SUPFAM" id="SSF64518">
    <property type="entry name" value="Phase 1 flagellin"/>
    <property type="match status" value="1"/>
</dbReference>
<evidence type="ECO:0000256" key="1">
    <source>
        <dbReference type="ARBA" id="ARBA00004365"/>
    </source>
</evidence>
<keyword evidence="11" id="KW-0966">Cell projection</keyword>
<keyword evidence="11" id="KW-0282">Flagellum</keyword>
<name>A0A6V8NE86_9BACT</name>
<evidence type="ECO:0000313" key="11">
    <source>
        <dbReference type="EMBL" id="GFO70866.1"/>
    </source>
</evidence>
<dbReference type="Pfam" id="PF06429">
    <property type="entry name" value="Flg_bbr_C"/>
    <property type="match status" value="1"/>
</dbReference>
<evidence type="ECO:0000259" key="8">
    <source>
        <dbReference type="Pfam" id="PF00460"/>
    </source>
</evidence>
<protein>
    <recommendedName>
        <fullName evidence="4 7">Flagellar hook-associated protein 1</fullName>
        <shortName evidence="7">HAP1</shortName>
    </recommendedName>
</protein>
<sequence>MGISNLFDVANSALTAQRLAIEVAGENIANVNTEGYSRQQVVMANKPVTTSNGFPLGSGVQIQAIQRSYDGMLQQQLINGNATYQQNLTKQTALDQIEPSFNELATDGLGASLDSFFGSFQDLSTNPQGAAERQAVLTKSQDLIDTFHQMNQSLSNVVSTSNNNLVGITADVSSLAKNLADLNGQIVSTGAVAGNANELLDQRDLLIRKLSEKVGITSTIQSDGTASIAVPGGQQLVSGTKYASLYTKASGTPSSNSILISALGNPPYQVAASDTNVTGSIGGINNALGQIGGTLQVRDTIVPGYINKLDELAGQLVSSVNTQHAAGYGIDGPPATTGHNFFSATGTTAATIGLDSTLTASTIAAGFPTATDPAPTSAGNNQNALKLANLQKANYSFSTGQATMAGFYNTLVSTVGLDTQSATSSTTQGAAFLKQLTTLRESNSGVSLDEELVNLTKYQQSFQGAAKALNTATEMLDTVLGLIR</sequence>
<accession>A0A6V8NE86</accession>
<evidence type="ECO:0000256" key="3">
    <source>
        <dbReference type="ARBA" id="ARBA00009677"/>
    </source>
</evidence>
<dbReference type="Proteomes" id="UP000587586">
    <property type="component" value="Unassembled WGS sequence"/>
</dbReference>
<evidence type="ECO:0000256" key="6">
    <source>
        <dbReference type="ARBA" id="ARBA00023143"/>
    </source>
</evidence>
<evidence type="ECO:0000256" key="7">
    <source>
        <dbReference type="RuleBase" id="RU362065"/>
    </source>
</evidence>
<evidence type="ECO:0000256" key="2">
    <source>
        <dbReference type="ARBA" id="ARBA00004613"/>
    </source>
</evidence>
<dbReference type="InterPro" id="IPR053927">
    <property type="entry name" value="FlgK_helical"/>
</dbReference>
<evidence type="ECO:0000256" key="4">
    <source>
        <dbReference type="ARBA" id="ARBA00016244"/>
    </source>
</evidence>
<keyword evidence="5 7" id="KW-0964">Secreted</keyword>
<dbReference type="InterPro" id="IPR019776">
    <property type="entry name" value="Flagellar_basal_body_rod_CS"/>
</dbReference>
<dbReference type="InterPro" id="IPR001444">
    <property type="entry name" value="Flag_bb_rod_N"/>
</dbReference>
<organism evidence="11 12">
    <name type="scientific">Geomonas limicola</name>
    <dbReference type="NCBI Taxonomy" id="2740186"/>
    <lineage>
        <taxon>Bacteria</taxon>
        <taxon>Pseudomonadati</taxon>
        <taxon>Thermodesulfobacteriota</taxon>
        <taxon>Desulfuromonadia</taxon>
        <taxon>Geobacterales</taxon>
        <taxon>Geobacteraceae</taxon>
        <taxon>Geomonas</taxon>
    </lineage>
</organism>
<comment type="caution">
    <text evidence="11">The sequence shown here is derived from an EMBL/GenBank/DDBJ whole genome shotgun (WGS) entry which is preliminary data.</text>
</comment>
<evidence type="ECO:0000313" key="12">
    <source>
        <dbReference type="Proteomes" id="UP000587586"/>
    </source>
</evidence>
<comment type="similarity">
    <text evidence="3 7">Belongs to the flagella basal body rod proteins family.</text>
</comment>
<dbReference type="GO" id="GO:0044780">
    <property type="term" value="P:bacterial-type flagellum assembly"/>
    <property type="evidence" value="ECO:0007669"/>
    <property type="project" value="InterPro"/>
</dbReference>
<keyword evidence="11" id="KW-0969">Cilium</keyword>
<dbReference type="EMBL" id="BLXZ01000014">
    <property type="protein sequence ID" value="GFO70866.1"/>
    <property type="molecule type" value="Genomic_DNA"/>
</dbReference>
<feature type="domain" description="Flagellar hook-associated protein FlgK helical" evidence="10">
    <location>
        <begin position="94"/>
        <end position="342"/>
    </location>
</feature>
<dbReference type="PANTHER" id="PTHR30033">
    <property type="entry name" value="FLAGELLAR HOOK-ASSOCIATED PROTEIN 1"/>
    <property type="match status" value="1"/>
</dbReference>
<keyword evidence="12" id="KW-1185">Reference proteome</keyword>
<comment type="subcellular location">
    <subcellularLocation>
        <location evidence="1 7">Bacterial flagellum</location>
    </subcellularLocation>
    <subcellularLocation>
        <location evidence="2 7">Secreted</location>
    </subcellularLocation>
</comment>
<dbReference type="Pfam" id="PF22638">
    <property type="entry name" value="FlgK_D1"/>
    <property type="match status" value="1"/>
</dbReference>
<dbReference type="PRINTS" id="PR01005">
    <property type="entry name" value="FLGHOOKAP1"/>
</dbReference>
<dbReference type="PROSITE" id="PS00588">
    <property type="entry name" value="FLAGELLA_BB_ROD"/>
    <property type="match status" value="1"/>
</dbReference>